<sequence length="343" mass="39370">MHLIRSYPTKPIAETTGRMGIVLILTDGSITSKGYSNWSVRENGNIRRTSGKSCLIIQGYKDNRYRTSREDSSSWRNDKNRTDRKRKMRARENDRGKDLRSDHISPNNSFKPRAYREEKRGNNGIRQFKNERPVDSRTETKSLRNKHPKYSSDEKLAKTLILYEGLVDSAKAIHSTANSSTSLPIGLTSNLKLSLKTNKKNESLTLKQEKVCPDLPRIQIIKPTSYPVNVQLKGQPMVSSYWSTNDPMLSDDTSQPELSNDNTSIDPELGSQIFFFGLLPYLEGFLRNYCIGRVMEYFYEHNSKGYMKYFVNAFVDWSSEKKECYPVYSGQILMRLLVVGQLG</sequence>
<dbReference type="EMBL" id="JWZT01004371">
    <property type="protein sequence ID" value="KII64229.1"/>
    <property type="molecule type" value="Genomic_DNA"/>
</dbReference>
<feature type="compositionally biased region" description="Basic and acidic residues" evidence="1">
    <location>
        <begin position="66"/>
        <end position="81"/>
    </location>
</feature>
<dbReference type="Proteomes" id="UP000031668">
    <property type="component" value="Unassembled WGS sequence"/>
</dbReference>
<gene>
    <name evidence="2" type="ORF">RF11_07530</name>
</gene>
<organism evidence="2 3">
    <name type="scientific">Thelohanellus kitauei</name>
    <name type="common">Myxosporean</name>
    <dbReference type="NCBI Taxonomy" id="669202"/>
    <lineage>
        <taxon>Eukaryota</taxon>
        <taxon>Metazoa</taxon>
        <taxon>Cnidaria</taxon>
        <taxon>Myxozoa</taxon>
        <taxon>Myxosporea</taxon>
        <taxon>Bivalvulida</taxon>
        <taxon>Platysporina</taxon>
        <taxon>Myxobolidae</taxon>
        <taxon>Thelohanellus</taxon>
    </lineage>
</organism>
<comment type="caution">
    <text evidence="2">The sequence shown here is derived from an EMBL/GenBank/DDBJ whole genome shotgun (WGS) entry which is preliminary data.</text>
</comment>
<feature type="compositionally biased region" description="Basic and acidic residues" evidence="1">
    <location>
        <begin position="128"/>
        <end position="142"/>
    </location>
</feature>
<reference evidence="2 3" key="1">
    <citation type="journal article" date="2014" name="Genome Biol. Evol.">
        <title>The genome of the myxosporean Thelohanellus kitauei shows adaptations to nutrient acquisition within its fish host.</title>
        <authorList>
            <person name="Yang Y."/>
            <person name="Xiong J."/>
            <person name="Zhou Z."/>
            <person name="Huo F."/>
            <person name="Miao W."/>
            <person name="Ran C."/>
            <person name="Liu Y."/>
            <person name="Zhang J."/>
            <person name="Feng J."/>
            <person name="Wang M."/>
            <person name="Wang M."/>
            <person name="Wang L."/>
            <person name="Yao B."/>
        </authorList>
    </citation>
    <scope>NUCLEOTIDE SEQUENCE [LARGE SCALE GENOMIC DNA]</scope>
    <source>
        <strain evidence="2">Wuqing</strain>
    </source>
</reference>
<evidence type="ECO:0000313" key="2">
    <source>
        <dbReference type="EMBL" id="KII64229.1"/>
    </source>
</evidence>
<proteinExistence type="predicted"/>
<evidence type="ECO:0000313" key="3">
    <source>
        <dbReference type="Proteomes" id="UP000031668"/>
    </source>
</evidence>
<feature type="compositionally biased region" description="Basic and acidic residues" evidence="1">
    <location>
        <begin position="90"/>
        <end position="103"/>
    </location>
</feature>
<protein>
    <submittedName>
        <fullName evidence="2">Uncharacterized protein</fullName>
    </submittedName>
</protein>
<evidence type="ECO:0000256" key="1">
    <source>
        <dbReference type="SAM" id="MobiDB-lite"/>
    </source>
</evidence>
<feature type="region of interest" description="Disordered" evidence="1">
    <location>
        <begin position="66"/>
        <end position="151"/>
    </location>
</feature>
<accession>A0A0C2IFZ5</accession>
<dbReference type="AlphaFoldDB" id="A0A0C2IFZ5"/>
<name>A0A0C2IFZ5_THEKT</name>
<keyword evidence="3" id="KW-1185">Reference proteome</keyword>